<comment type="caution">
    <text evidence="1">The sequence shown here is derived from an EMBL/GenBank/DDBJ whole genome shotgun (WGS) entry which is preliminary data.</text>
</comment>
<accession>A0AAV2ZMX3</accession>
<protein>
    <submittedName>
        <fullName evidence="1">Uncharacterized protein</fullName>
    </submittedName>
</protein>
<dbReference type="EMBL" id="DYDO01000008">
    <property type="protein sequence ID" value="DBA19604.1"/>
    <property type="molecule type" value="Genomic_DNA"/>
</dbReference>
<gene>
    <name evidence="1" type="ORF">GDO54_015407</name>
</gene>
<keyword evidence="2" id="KW-1185">Reference proteome</keyword>
<dbReference type="Proteomes" id="UP001181693">
    <property type="component" value="Unassembled WGS sequence"/>
</dbReference>
<evidence type="ECO:0000313" key="2">
    <source>
        <dbReference type="Proteomes" id="UP001181693"/>
    </source>
</evidence>
<evidence type="ECO:0000313" key="1">
    <source>
        <dbReference type="EMBL" id="DBA19604.1"/>
    </source>
</evidence>
<dbReference type="AlphaFoldDB" id="A0AAV2ZMX3"/>
<name>A0AAV2ZMX3_PYXAD</name>
<sequence>MANLQQRLINSFQKVEESLAQSLAVIKLQICAARRWGIYGKNTPSHELPYLCMHLGRKILALTLSWVGMSKHLLLGEDKIGNALAPRVRLSKPLTLGLDKLLPRRVS</sequence>
<organism evidence="1 2">
    <name type="scientific">Pyxicephalus adspersus</name>
    <name type="common">African bullfrog</name>
    <dbReference type="NCBI Taxonomy" id="30357"/>
    <lineage>
        <taxon>Eukaryota</taxon>
        <taxon>Metazoa</taxon>
        <taxon>Chordata</taxon>
        <taxon>Craniata</taxon>
        <taxon>Vertebrata</taxon>
        <taxon>Euteleostomi</taxon>
        <taxon>Amphibia</taxon>
        <taxon>Batrachia</taxon>
        <taxon>Anura</taxon>
        <taxon>Neobatrachia</taxon>
        <taxon>Ranoidea</taxon>
        <taxon>Pyxicephalidae</taxon>
        <taxon>Pyxicephalinae</taxon>
        <taxon>Pyxicephalus</taxon>
    </lineage>
</organism>
<proteinExistence type="predicted"/>
<reference evidence="1" key="1">
    <citation type="thesis" date="2020" institute="ProQuest LLC" country="789 East Eisenhower Parkway, Ann Arbor, MI, USA">
        <title>Comparative Genomics and Chromosome Evolution.</title>
        <authorList>
            <person name="Mudd A.B."/>
        </authorList>
    </citation>
    <scope>NUCLEOTIDE SEQUENCE</scope>
    <source>
        <strain evidence="1">1538</strain>
        <tissue evidence="1">Blood</tissue>
    </source>
</reference>